<dbReference type="AlphaFoldDB" id="X1HC15"/>
<name>X1HC15_9ZZZZ</name>
<proteinExistence type="predicted"/>
<dbReference type="EMBL" id="BARU01009890">
    <property type="protein sequence ID" value="GAH42853.1"/>
    <property type="molecule type" value="Genomic_DNA"/>
</dbReference>
<feature type="transmembrane region" description="Helical" evidence="1">
    <location>
        <begin position="62"/>
        <end position="80"/>
    </location>
</feature>
<sequence length="100" mass="11450">MFYLQNKQNKICVILDTKLMQERFLNESSVNPLKNKKFSKKYKILLLKNAIAVPSPNVSIDALGLTLSIISMVLIIVAIYRDYIFRGKDTSKSIKNEVAR</sequence>
<gene>
    <name evidence="2" type="ORF">S03H2_18998</name>
</gene>
<keyword evidence="1" id="KW-1133">Transmembrane helix</keyword>
<evidence type="ECO:0000256" key="1">
    <source>
        <dbReference type="SAM" id="Phobius"/>
    </source>
</evidence>
<keyword evidence="1" id="KW-0472">Membrane</keyword>
<accession>X1HC15</accession>
<protein>
    <submittedName>
        <fullName evidence="2">Uncharacterized protein</fullName>
    </submittedName>
</protein>
<organism evidence="2">
    <name type="scientific">marine sediment metagenome</name>
    <dbReference type="NCBI Taxonomy" id="412755"/>
    <lineage>
        <taxon>unclassified sequences</taxon>
        <taxon>metagenomes</taxon>
        <taxon>ecological metagenomes</taxon>
    </lineage>
</organism>
<keyword evidence="1" id="KW-0812">Transmembrane</keyword>
<reference evidence="2" key="1">
    <citation type="journal article" date="2014" name="Front. Microbiol.">
        <title>High frequency of phylogenetically diverse reductive dehalogenase-homologous genes in deep subseafloor sedimentary metagenomes.</title>
        <authorList>
            <person name="Kawai M."/>
            <person name="Futagami T."/>
            <person name="Toyoda A."/>
            <person name="Takaki Y."/>
            <person name="Nishi S."/>
            <person name="Hori S."/>
            <person name="Arai W."/>
            <person name="Tsubouchi T."/>
            <person name="Morono Y."/>
            <person name="Uchiyama I."/>
            <person name="Ito T."/>
            <person name="Fujiyama A."/>
            <person name="Inagaki F."/>
            <person name="Takami H."/>
        </authorList>
    </citation>
    <scope>NUCLEOTIDE SEQUENCE</scope>
    <source>
        <strain evidence="2">Expedition CK06-06</strain>
    </source>
</reference>
<comment type="caution">
    <text evidence="2">The sequence shown here is derived from an EMBL/GenBank/DDBJ whole genome shotgun (WGS) entry which is preliminary data.</text>
</comment>
<evidence type="ECO:0000313" key="2">
    <source>
        <dbReference type="EMBL" id="GAH42853.1"/>
    </source>
</evidence>